<evidence type="ECO:0000313" key="2">
    <source>
        <dbReference type="EMBL" id="CAJ0941113.1"/>
    </source>
</evidence>
<sequence length="134" mass="15592">MYFFFFSCLFRDAFECMRKLRINLNLIYDHSPKVFLDNVDLFVKQIDSVNYINLFLTEIREEDVTATMYPSHLASPAPSTQTPGAKKVDIICDVMRAAMEKLNPQKYCLSILTSYVRKSTPELETALQKVHELR</sequence>
<dbReference type="Proteomes" id="UP001176940">
    <property type="component" value="Unassembled WGS sequence"/>
</dbReference>
<evidence type="ECO:0000313" key="3">
    <source>
        <dbReference type="Proteomes" id="UP001176940"/>
    </source>
</evidence>
<dbReference type="Pfam" id="PF23925">
    <property type="entry name" value="A-sol_ELP1"/>
    <property type="match status" value="1"/>
</dbReference>
<comment type="caution">
    <text evidence="2">The sequence shown here is derived from an EMBL/GenBank/DDBJ whole genome shotgun (WGS) entry which is preliminary data.</text>
</comment>
<name>A0ABN9LJY7_9NEOB</name>
<dbReference type="EMBL" id="CAUEEQ010018722">
    <property type="protein sequence ID" value="CAJ0941113.1"/>
    <property type="molecule type" value="Genomic_DNA"/>
</dbReference>
<dbReference type="InterPro" id="IPR056167">
    <property type="entry name" value="A-sol_ELP1"/>
</dbReference>
<reference evidence="2" key="1">
    <citation type="submission" date="2023-07" db="EMBL/GenBank/DDBJ databases">
        <authorList>
            <person name="Stuckert A."/>
        </authorList>
    </citation>
    <scope>NUCLEOTIDE SEQUENCE</scope>
</reference>
<gene>
    <name evidence="2" type="ORF">RIMI_LOCUS9139123</name>
</gene>
<organism evidence="2 3">
    <name type="scientific">Ranitomeya imitator</name>
    <name type="common">mimic poison frog</name>
    <dbReference type="NCBI Taxonomy" id="111125"/>
    <lineage>
        <taxon>Eukaryota</taxon>
        <taxon>Metazoa</taxon>
        <taxon>Chordata</taxon>
        <taxon>Craniata</taxon>
        <taxon>Vertebrata</taxon>
        <taxon>Euteleostomi</taxon>
        <taxon>Amphibia</taxon>
        <taxon>Batrachia</taxon>
        <taxon>Anura</taxon>
        <taxon>Neobatrachia</taxon>
        <taxon>Hyloidea</taxon>
        <taxon>Dendrobatidae</taxon>
        <taxon>Dendrobatinae</taxon>
        <taxon>Ranitomeya</taxon>
    </lineage>
</organism>
<proteinExistence type="predicted"/>
<protein>
    <recommendedName>
        <fullName evidence="1">ELP1 alpha-solenoid domain-containing protein</fullName>
    </recommendedName>
</protein>
<dbReference type="InterPro" id="IPR006849">
    <property type="entry name" value="Elp1"/>
</dbReference>
<dbReference type="PANTHER" id="PTHR12747:SF0">
    <property type="entry name" value="ELONGATOR COMPLEX PROTEIN 1"/>
    <property type="match status" value="1"/>
</dbReference>
<evidence type="ECO:0000259" key="1">
    <source>
        <dbReference type="Pfam" id="PF23925"/>
    </source>
</evidence>
<dbReference type="PANTHER" id="PTHR12747">
    <property type="entry name" value="ELONGATOR COMPLEX PROTEIN 1"/>
    <property type="match status" value="1"/>
</dbReference>
<keyword evidence="3" id="KW-1185">Reference proteome</keyword>
<feature type="domain" description="ELP1 alpha-solenoid" evidence="1">
    <location>
        <begin position="8"/>
        <end position="134"/>
    </location>
</feature>
<feature type="non-terminal residue" evidence="2">
    <location>
        <position position="134"/>
    </location>
</feature>
<accession>A0ABN9LJY7</accession>